<evidence type="ECO:0000256" key="1">
    <source>
        <dbReference type="SAM" id="MobiDB-lite"/>
    </source>
</evidence>
<organism evidence="3 4">
    <name type="scientific">Olea europaea subsp. europaea</name>
    <dbReference type="NCBI Taxonomy" id="158383"/>
    <lineage>
        <taxon>Eukaryota</taxon>
        <taxon>Viridiplantae</taxon>
        <taxon>Streptophyta</taxon>
        <taxon>Embryophyta</taxon>
        <taxon>Tracheophyta</taxon>
        <taxon>Spermatophyta</taxon>
        <taxon>Magnoliopsida</taxon>
        <taxon>eudicotyledons</taxon>
        <taxon>Gunneridae</taxon>
        <taxon>Pentapetalae</taxon>
        <taxon>asterids</taxon>
        <taxon>lamiids</taxon>
        <taxon>Lamiales</taxon>
        <taxon>Oleaceae</taxon>
        <taxon>Oleeae</taxon>
        <taxon>Olea</taxon>
    </lineage>
</organism>
<feature type="domain" description="UspA" evidence="2">
    <location>
        <begin position="41"/>
        <end position="190"/>
    </location>
</feature>
<evidence type="ECO:0000259" key="2">
    <source>
        <dbReference type="Pfam" id="PF00582"/>
    </source>
</evidence>
<comment type="caution">
    <text evidence="3">The sequence shown here is derived from an EMBL/GenBank/DDBJ whole genome shotgun (WGS) entry which is preliminary data.</text>
</comment>
<dbReference type="Proteomes" id="UP000594638">
    <property type="component" value="Unassembled WGS sequence"/>
</dbReference>
<dbReference type="EMBL" id="CACTIH010007673">
    <property type="protein sequence ID" value="CAA3017071.1"/>
    <property type="molecule type" value="Genomic_DNA"/>
</dbReference>
<gene>
    <name evidence="3" type="ORF">OLEA9_A079934</name>
</gene>
<keyword evidence="4" id="KW-1185">Reference proteome</keyword>
<dbReference type="PRINTS" id="PR01438">
    <property type="entry name" value="UNVRSLSTRESS"/>
</dbReference>
<dbReference type="SUPFAM" id="SSF52402">
    <property type="entry name" value="Adenine nucleotide alpha hydrolases-like"/>
    <property type="match status" value="1"/>
</dbReference>
<reference evidence="3 4" key="1">
    <citation type="submission" date="2019-12" db="EMBL/GenBank/DDBJ databases">
        <authorList>
            <person name="Alioto T."/>
            <person name="Alioto T."/>
            <person name="Gomez Garrido J."/>
        </authorList>
    </citation>
    <scope>NUCLEOTIDE SEQUENCE [LARGE SCALE GENOMIC DNA]</scope>
</reference>
<sequence>METSNYGATAEQQPIAAETGKSGLMAEQPPVEMPEGKKMMSLLVAIDDSDESFYALEWILDKLFKYSGGTTPPTAEQESKVVTIVHVMEPLPRYAFPGGYVVESASKAQEQNGARILSRAFEMCRDKMVKAKTLILEGDPKDRICRAVEEMNIDLLVVSSRGLGQIKRAFLGSVSDYCAHHAKCAVLVVKPPKKSSP</sequence>
<dbReference type="InterPro" id="IPR006015">
    <property type="entry name" value="Universal_stress_UspA"/>
</dbReference>
<accession>A0A8S0UFW6</accession>
<evidence type="ECO:0000313" key="4">
    <source>
        <dbReference type="Proteomes" id="UP000594638"/>
    </source>
</evidence>
<proteinExistence type="predicted"/>
<dbReference type="InterPro" id="IPR006016">
    <property type="entry name" value="UspA"/>
</dbReference>
<dbReference type="AlphaFoldDB" id="A0A8S0UFW6"/>
<protein>
    <submittedName>
        <fullName evidence="3">Universal stress A</fullName>
    </submittedName>
</protein>
<dbReference type="Pfam" id="PF00582">
    <property type="entry name" value="Usp"/>
    <property type="match status" value="1"/>
</dbReference>
<evidence type="ECO:0000313" key="3">
    <source>
        <dbReference type="EMBL" id="CAA3017071.1"/>
    </source>
</evidence>
<dbReference type="OrthoDB" id="843225at2759"/>
<dbReference type="InterPro" id="IPR014729">
    <property type="entry name" value="Rossmann-like_a/b/a_fold"/>
</dbReference>
<feature type="region of interest" description="Disordered" evidence="1">
    <location>
        <begin position="1"/>
        <end position="28"/>
    </location>
</feature>
<dbReference type="PANTHER" id="PTHR31964">
    <property type="entry name" value="ADENINE NUCLEOTIDE ALPHA HYDROLASES-LIKE SUPERFAMILY PROTEIN"/>
    <property type="match status" value="1"/>
</dbReference>
<dbReference type="Gene3D" id="3.40.50.620">
    <property type="entry name" value="HUPs"/>
    <property type="match status" value="1"/>
</dbReference>
<dbReference type="Gramene" id="OE9A079934T1">
    <property type="protein sequence ID" value="OE9A079934C1"/>
    <property type="gene ID" value="OE9A079934"/>
</dbReference>
<name>A0A8S0UFW6_OLEEU</name>
<feature type="compositionally biased region" description="Polar residues" evidence="1">
    <location>
        <begin position="1"/>
        <end position="12"/>
    </location>
</feature>
<dbReference type="CDD" id="cd23659">
    <property type="entry name" value="USP_At3g01520-like"/>
    <property type="match status" value="1"/>
</dbReference>
<dbReference type="PANTHER" id="PTHR31964:SF124">
    <property type="entry name" value="ADENINE NUCLEOTIDE ALPHA HYDROLASES-LIKE SUPERFAMILY PROTEIN"/>
    <property type="match status" value="1"/>
</dbReference>